<dbReference type="Proteomes" id="UP000198661">
    <property type="component" value="Unassembled WGS sequence"/>
</dbReference>
<keyword evidence="2" id="KW-1185">Reference proteome</keyword>
<sequence length="115" mass="12705">MLVLKPILREGCLLEPSPGEEERLTLVVPRTGWLERLSIRWLGQPEAIRVRLDELGSFVLSRCDGTRTVQDLADALEQAFGSEAEPVLPRLVQFLKILDANGWIRMVPPGGGGST</sequence>
<dbReference type="AlphaFoldDB" id="A0A1I2R024"/>
<accession>A0A1I2R024</accession>
<evidence type="ECO:0000313" key="1">
    <source>
        <dbReference type="EMBL" id="SFG33902.1"/>
    </source>
</evidence>
<evidence type="ECO:0000313" key="2">
    <source>
        <dbReference type="Proteomes" id="UP000198661"/>
    </source>
</evidence>
<dbReference type="STRING" id="201973.SAMN04488025_12718"/>
<dbReference type="Pfam" id="PF05402">
    <property type="entry name" value="PqqD"/>
    <property type="match status" value="1"/>
</dbReference>
<dbReference type="Gene3D" id="1.10.10.1150">
    <property type="entry name" value="Coenzyme PQQ synthesis protein D (PqqD)"/>
    <property type="match status" value="1"/>
</dbReference>
<gene>
    <name evidence="1" type="ORF">SAMN04488025_12718</name>
</gene>
<dbReference type="InterPro" id="IPR008792">
    <property type="entry name" value="PQQD"/>
</dbReference>
<proteinExistence type="predicted"/>
<organism evidence="1 2">
    <name type="scientific">Planifilum fulgidum</name>
    <dbReference type="NCBI Taxonomy" id="201973"/>
    <lineage>
        <taxon>Bacteria</taxon>
        <taxon>Bacillati</taxon>
        <taxon>Bacillota</taxon>
        <taxon>Bacilli</taxon>
        <taxon>Bacillales</taxon>
        <taxon>Thermoactinomycetaceae</taxon>
        <taxon>Planifilum</taxon>
    </lineage>
</organism>
<protein>
    <submittedName>
        <fullName evidence="1">Coenzyme PQQ synthesis protein D (PqqD)</fullName>
    </submittedName>
</protein>
<dbReference type="InterPro" id="IPR041881">
    <property type="entry name" value="PqqD_sf"/>
</dbReference>
<dbReference type="EMBL" id="FOOK01000027">
    <property type="protein sequence ID" value="SFG33902.1"/>
    <property type="molecule type" value="Genomic_DNA"/>
</dbReference>
<name>A0A1I2R024_9BACL</name>
<reference evidence="1 2" key="1">
    <citation type="submission" date="2016-10" db="EMBL/GenBank/DDBJ databases">
        <authorList>
            <person name="de Groot N.N."/>
        </authorList>
    </citation>
    <scope>NUCLEOTIDE SEQUENCE [LARGE SCALE GENOMIC DNA]</scope>
    <source>
        <strain evidence="1 2">DSM 44945</strain>
    </source>
</reference>